<accession>A0A6N6N3C6</accession>
<evidence type="ECO:0000259" key="2">
    <source>
        <dbReference type="Pfam" id="PF00534"/>
    </source>
</evidence>
<keyword evidence="4" id="KW-1185">Reference proteome</keyword>
<dbReference type="GO" id="GO:0016757">
    <property type="term" value="F:glycosyltransferase activity"/>
    <property type="evidence" value="ECO:0007669"/>
    <property type="project" value="InterPro"/>
</dbReference>
<organism evidence="3 4">
    <name type="scientific">Pseudodesulfovibrio senegalensis</name>
    <dbReference type="NCBI Taxonomy" id="1721087"/>
    <lineage>
        <taxon>Bacteria</taxon>
        <taxon>Pseudomonadati</taxon>
        <taxon>Thermodesulfobacteriota</taxon>
        <taxon>Desulfovibrionia</taxon>
        <taxon>Desulfovibrionales</taxon>
        <taxon>Desulfovibrionaceae</taxon>
    </lineage>
</organism>
<protein>
    <submittedName>
        <fullName evidence="3">Glycosyltransferase family 4 protein</fullName>
    </submittedName>
</protein>
<keyword evidence="1 3" id="KW-0808">Transferase</keyword>
<dbReference type="GO" id="GO:0009103">
    <property type="term" value="P:lipopolysaccharide biosynthetic process"/>
    <property type="evidence" value="ECO:0007669"/>
    <property type="project" value="TreeGrafter"/>
</dbReference>
<dbReference type="Proteomes" id="UP000438699">
    <property type="component" value="Unassembled WGS sequence"/>
</dbReference>
<dbReference type="PANTHER" id="PTHR46401:SF2">
    <property type="entry name" value="GLYCOSYLTRANSFERASE WBBK-RELATED"/>
    <property type="match status" value="1"/>
</dbReference>
<comment type="caution">
    <text evidence="3">The sequence shown here is derived from an EMBL/GenBank/DDBJ whole genome shotgun (WGS) entry which is preliminary data.</text>
</comment>
<proteinExistence type="predicted"/>
<dbReference type="AlphaFoldDB" id="A0A6N6N3C6"/>
<dbReference type="Gene3D" id="3.40.50.2000">
    <property type="entry name" value="Glycogen Phosphorylase B"/>
    <property type="match status" value="1"/>
</dbReference>
<feature type="domain" description="Glycosyl transferase family 1" evidence="2">
    <location>
        <begin position="12"/>
        <end position="157"/>
    </location>
</feature>
<evidence type="ECO:0000256" key="1">
    <source>
        <dbReference type="ARBA" id="ARBA00022679"/>
    </source>
</evidence>
<dbReference type="PANTHER" id="PTHR46401">
    <property type="entry name" value="GLYCOSYLTRANSFERASE WBBK-RELATED"/>
    <property type="match status" value="1"/>
</dbReference>
<gene>
    <name evidence="3" type="ORF">F8A88_10715</name>
</gene>
<evidence type="ECO:0000313" key="4">
    <source>
        <dbReference type="Proteomes" id="UP000438699"/>
    </source>
</evidence>
<sequence>MNDDAEADHELNKLGVPEDFVLFVGSGDPRKNLDVARSAVGRVQHQMPLVAVGWSGWEPGTGGVLGLGYVSDRLLAQLYRRASVFVMPSSYEGFGLPVVEAMACGCPTLVADAGSLSEVGGDGVHVFGEAQNVGALAESIEQTMGSKTFMDALRKKGVQRAKSFDWPSCARLSLQRFR</sequence>
<dbReference type="Pfam" id="PF00534">
    <property type="entry name" value="Glycos_transf_1"/>
    <property type="match status" value="1"/>
</dbReference>
<name>A0A6N6N3C6_9BACT</name>
<dbReference type="SUPFAM" id="SSF53756">
    <property type="entry name" value="UDP-Glycosyltransferase/glycogen phosphorylase"/>
    <property type="match status" value="1"/>
</dbReference>
<reference evidence="3 4" key="1">
    <citation type="journal article" date="2017" name="Int. J. Syst. Evol. Microbiol.">
        <title>Desulfovibrio senegalensis sp. nov., a mesophilic sulfate reducer isolated from marine sediment.</title>
        <authorList>
            <person name="Thioye A."/>
            <person name="Gam Z.B.A."/>
            <person name="Mbengue M."/>
            <person name="Cayol J.L."/>
            <person name="Joseph-Bartoli M."/>
            <person name="Toure-Kane C."/>
            <person name="Labat M."/>
        </authorList>
    </citation>
    <scope>NUCLEOTIDE SEQUENCE [LARGE SCALE GENOMIC DNA]</scope>
    <source>
        <strain evidence="3 4">DSM 101509</strain>
    </source>
</reference>
<dbReference type="EMBL" id="WAIE01000004">
    <property type="protein sequence ID" value="KAB1441556.1"/>
    <property type="molecule type" value="Genomic_DNA"/>
</dbReference>
<evidence type="ECO:0000313" key="3">
    <source>
        <dbReference type="EMBL" id="KAB1441556.1"/>
    </source>
</evidence>
<dbReference type="InterPro" id="IPR001296">
    <property type="entry name" value="Glyco_trans_1"/>
</dbReference>